<feature type="region of interest" description="Disordered" evidence="1">
    <location>
        <begin position="420"/>
        <end position="450"/>
    </location>
</feature>
<protein>
    <submittedName>
        <fullName evidence="2">Uncharacterized protein</fullName>
    </submittedName>
</protein>
<accession>A0ABQ8S5F8</accession>
<evidence type="ECO:0000313" key="3">
    <source>
        <dbReference type="Proteomes" id="UP001148838"/>
    </source>
</evidence>
<dbReference type="Proteomes" id="UP001148838">
    <property type="component" value="Unassembled WGS sequence"/>
</dbReference>
<sequence length="487" mass="52985">MAGLCEGGNEPPGSLKASKYVMHLHKGDVHNSGIYYKREVHRCGVTVSTSDRETSGPGSNPGWARASYLVEVSSEFSLNQFRANAVKGNITNEVVVQQKLLAETDKEARYCAPSANGGEVIFFKIEWNCGLINSAFFCMDFSGLLFLCLEPDCRVDNVGGCRAWWNGKHVNSPTGSFLRDAMDFFVHSETFLPQGFGNHGPDSIMSRVPQCLAERTGTQNVAKSFNFTDVTMTVVSSRDLPGIARSGQTLAVILRASLHSLLGRGSFLLNLALLLGGACFSEGSVRPASVANIREVLVWGSERDVQKEIKDGVLLPPLPNAGDFWSRSTNLIIEPDVNPKPGLSQVLLTPVVAVEVKAVRKDGDIPPMPYVDSSQFRRSNAKPEGSPAGSVPATKKFTGKLVEGVKIVPEKVKPEKLKVASKKQEVAVQSSTEDKPAAQHDENPPVWSHALLSDELSDPFGRLPSNEEYDRSSRFTHSILYGFDTGF</sequence>
<evidence type="ECO:0000313" key="2">
    <source>
        <dbReference type="EMBL" id="KAJ4429111.1"/>
    </source>
</evidence>
<proteinExistence type="predicted"/>
<organism evidence="2 3">
    <name type="scientific">Periplaneta americana</name>
    <name type="common">American cockroach</name>
    <name type="synonym">Blatta americana</name>
    <dbReference type="NCBI Taxonomy" id="6978"/>
    <lineage>
        <taxon>Eukaryota</taxon>
        <taxon>Metazoa</taxon>
        <taxon>Ecdysozoa</taxon>
        <taxon>Arthropoda</taxon>
        <taxon>Hexapoda</taxon>
        <taxon>Insecta</taxon>
        <taxon>Pterygota</taxon>
        <taxon>Neoptera</taxon>
        <taxon>Polyneoptera</taxon>
        <taxon>Dictyoptera</taxon>
        <taxon>Blattodea</taxon>
        <taxon>Blattoidea</taxon>
        <taxon>Blattidae</taxon>
        <taxon>Blattinae</taxon>
        <taxon>Periplaneta</taxon>
    </lineage>
</organism>
<feature type="region of interest" description="Disordered" evidence="1">
    <location>
        <begin position="368"/>
        <end position="393"/>
    </location>
</feature>
<name>A0ABQ8S5F8_PERAM</name>
<gene>
    <name evidence="2" type="ORF">ANN_26112</name>
</gene>
<keyword evidence="3" id="KW-1185">Reference proteome</keyword>
<comment type="caution">
    <text evidence="2">The sequence shown here is derived from an EMBL/GenBank/DDBJ whole genome shotgun (WGS) entry which is preliminary data.</text>
</comment>
<dbReference type="EMBL" id="JAJSOF020000036">
    <property type="protein sequence ID" value="KAJ4429111.1"/>
    <property type="molecule type" value="Genomic_DNA"/>
</dbReference>
<reference evidence="2 3" key="1">
    <citation type="journal article" date="2022" name="Allergy">
        <title>Genome assembly and annotation of Periplaneta americana reveal a comprehensive cockroach allergen profile.</title>
        <authorList>
            <person name="Wang L."/>
            <person name="Xiong Q."/>
            <person name="Saelim N."/>
            <person name="Wang L."/>
            <person name="Nong W."/>
            <person name="Wan A.T."/>
            <person name="Shi M."/>
            <person name="Liu X."/>
            <person name="Cao Q."/>
            <person name="Hui J.H.L."/>
            <person name="Sookrung N."/>
            <person name="Leung T.F."/>
            <person name="Tungtrongchitr A."/>
            <person name="Tsui S.K.W."/>
        </authorList>
    </citation>
    <scope>NUCLEOTIDE SEQUENCE [LARGE SCALE GENOMIC DNA]</scope>
    <source>
        <strain evidence="2">PWHHKU_190912</strain>
    </source>
</reference>
<feature type="compositionally biased region" description="Basic and acidic residues" evidence="1">
    <location>
        <begin position="432"/>
        <end position="443"/>
    </location>
</feature>
<evidence type="ECO:0000256" key="1">
    <source>
        <dbReference type="SAM" id="MobiDB-lite"/>
    </source>
</evidence>